<dbReference type="Proteomes" id="UP001595892">
    <property type="component" value="Unassembled WGS sequence"/>
</dbReference>
<reference evidence="2" key="1">
    <citation type="journal article" date="2019" name="Int. J. Syst. Evol. Microbiol.">
        <title>The Global Catalogue of Microorganisms (GCM) 10K type strain sequencing project: providing services to taxonomists for standard genome sequencing and annotation.</title>
        <authorList>
            <consortium name="The Broad Institute Genomics Platform"/>
            <consortium name="The Broad Institute Genome Sequencing Center for Infectious Disease"/>
            <person name="Wu L."/>
            <person name="Ma J."/>
        </authorList>
    </citation>
    <scope>NUCLEOTIDE SEQUENCE [LARGE SCALE GENOMIC DNA]</scope>
    <source>
        <strain evidence="2">CGMCC 1.13574</strain>
    </source>
</reference>
<dbReference type="RefSeq" id="WP_377003280.1">
    <property type="nucleotide sequence ID" value="NZ_JBHSGG010000007.1"/>
</dbReference>
<keyword evidence="2" id="KW-1185">Reference proteome</keyword>
<gene>
    <name evidence="1" type="ORF">ACFO3Q_03630</name>
</gene>
<dbReference type="EMBL" id="JBHSGG010000007">
    <property type="protein sequence ID" value="MFC4727258.1"/>
    <property type="molecule type" value="Genomic_DNA"/>
</dbReference>
<proteinExistence type="predicted"/>
<organism evidence="1 2">
    <name type="scientific">Coralloluteibacterium thermophilum</name>
    <dbReference type="NCBI Taxonomy" id="2707049"/>
    <lineage>
        <taxon>Bacteria</taxon>
        <taxon>Pseudomonadati</taxon>
        <taxon>Pseudomonadota</taxon>
        <taxon>Gammaproteobacteria</taxon>
        <taxon>Lysobacterales</taxon>
        <taxon>Lysobacteraceae</taxon>
        <taxon>Coralloluteibacterium</taxon>
    </lineage>
</organism>
<sequence>MLYEPLGRPRPPAPDEDVRWLVARALARHAAGAGMAVADTWYWNDLVDRHRRTLRPRDPVAAALGAAYLTEGLVATAVRRKEVLAAAEARIAQAVLEWLADRAGNADAGAGAG</sequence>
<name>A0ABV9NKJ6_9GAMM</name>
<protein>
    <submittedName>
        <fullName evidence="1">Uncharacterized protein</fullName>
    </submittedName>
</protein>
<accession>A0ABV9NKJ6</accession>
<comment type="caution">
    <text evidence="1">The sequence shown here is derived from an EMBL/GenBank/DDBJ whole genome shotgun (WGS) entry which is preliminary data.</text>
</comment>
<evidence type="ECO:0000313" key="1">
    <source>
        <dbReference type="EMBL" id="MFC4727258.1"/>
    </source>
</evidence>
<evidence type="ECO:0000313" key="2">
    <source>
        <dbReference type="Proteomes" id="UP001595892"/>
    </source>
</evidence>